<accession>A0A2M6WQL1</accession>
<evidence type="ECO:0008006" key="3">
    <source>
        <dbReference type="Google" id="ProtNLM"/>
    </source>
</evidence>
<sequence>MRKEILTKEQVKLLPLAGKFIKNFGLVGGTAIALQIGHRQSIDFDLFSTEGFNNAKIRKIIIASGSKISKVYQDEVGQFTFFVDKVQFTFFHYPFKIEFSEKFEKTLKMPDLLTLAAMKAYTLGRRAKWKDYVDLYFIINKYHSLKKIVKRGKTIFNGEFNERIFREQLAYFKDIDYQEEVVFLKGFAISDKIIKKKLIEFSLS</sequence>
<protein>
    <recommendedName>
        <fullName evidence="3">Nucleotidyl transferase AbiEii/AbiGii toxin family protein</fullName>
    </recommendedName>
</protein>
<dbReference type="AlphaFoldDB" id="A0A2M6WQL1"/>
<name>A0A2M6WQL1_9BACT</name>
<dbReference type="Pfam" id="PF08843">
    <property type="entry name" value="AbiEii"/>
    <property type="match status" value="1"/>
</dbReference>
<organism evidence="1 2">
    <name type="scientific">Candidatus Falkowbacteria bacterium CG10_big_fil_rev_8_21_14_0_10_38_22</name>
    <dbReference type="NCBI Taxonomy" id="1974564"/>
    <lineage>
        <taxon>Bacteria</taxon>
        <taxon>Candidatus Falkowiibacteriota</taxon>
    </lineage>
</organism>
<reference evidence="2" key="1">
    <citation type="submission" date="2017-09" db="EMBL/GenBank/DDBJ databases">
        <title>Depth-based differentiation of microbial function through sediment-hosted aquifers and enrichment of novel symbionts in the deep terrestrial subsurface.</title>
        <authorList>
            <person name="Probst A.J."/>
            <person name="Ladd B."/>
            <person name="Jarett J.K."/>
            <person name="Geller-Mcgrath D.E."/>
            <person name="Sieber C.M.K."/>
            <person name="Emerson J.B."/>
            <person name="Anantharaman K."/>
            <person name="Thomas B.C."/>
            <person name="Malmstrom R."/>
            <person name="Stieglmeier M."/>
            <person name="Klingl A."/>
            <person name="Woyke T."/>
            <person name="Ryan C.M."/>
            <person name="Banfield J.F."/>
        </authorList>
    </citation>
    <scope>NUCLEOTIDE SEQUENCE [LARGE SCALE GENOMIC DNA]</scope>
</reference>
<gene>
    <name evidence="1" type="ORF">COT96_02050</name>
</gene>
<evidence type="ECO:0000313" key="2">
    <source>
        <dbReference type="Proteomes" id="UP000228964"/>
    </source>
</evidence>
<dbReference type="EMBL" id="PFAO01000049">
    <property type="protein sequence ID" value="PIT95062.1"/>
    <property type="molecule type" value="Genomic_DNA"/>
</dbReference>
<evidence type="ECO:0000313" key="1">
    <source>
        <dbReference type="EMBL" id="PIT95062.1"/>
    </source>
</evidence>
<dbReference type="InterPro" id="IPR014942">
    <property type="entry name" value="AbiEii"/>
</dbReference>
<comment type="caution">
    <text evidence="1">The sequence shown here is derived from an EMBL/GenBank/DDBJ whole genome shotgun (WGS) entry which is preliminary data.</text>
</comment>
<proteinExistence type="predicted"/>
<dbReference type="Proteomes" id="UP000228964">
    <property type="component" value="Unassembled WGS sequence"/>
</dbReference>